<dbReference type="AlphaFoldDB" id="A0A5P0ZGQ8"/>
<proteinExistence type="predicted"/>
<evidence type="ECO:0000256" key="1">
    <source>
        <dbReference type="SAM" id="SignalP"/>
    </source>
</evidence>
<dbReference type="EMBL" id="VDFM01000003">
    <property type="protein sequence ID" value="MQS52198.1"/>
    <property type="molecule type" value="Genomic_DNA"/>
</dbReference>
<dbReference type="RefSeq" id="WP_153382608.1">
    <property type="nucleotide sequence ID" value="NZ_VDFM01000003.1"/>
</dbReference>
<keyword evidence="1" id="KW-0732">Signal</keyword>
<feature type="chain" id="PRO_5039598964" evidence="1">
    <location>
        <begin position="22"/>
        <end position="114"/>
    </location>
</feature>
<accession>A0A5P0ZGQ8</accession>
<name>A0A5P0ZGQ8_9LACO</name>
<evidence type="ECO:0000313" key="2">
    <source>
        <dbReference type="EMBL" id="MQS52198.1"/>
    </source>
</evidence>
<protein>
    <submittedName>
        <fullName evidence="2">Uncharacterized protein</fullName>
    </submittedName>
</protein>
<comment type="caution">
    <text evidence="2">The sequence shown here is derived from an EMBL/GenBank/DDBJ whole genome shotgun (WGS) entry which is preliminary data.</text>
</comment>
<sequence>MKTFKSLITATAILATGMATFGGIVFDTPETVNASSTIAAPEKTNDIVFQVTEAVPLYNVRGYDIKMLAFPTQDIHLVLEKDIVTLKDGTVLYPIGNDFYVKSTDVVGNNLILM</sequence>
<feature type="signal peptide" evidence="1">
    <location>
        <begin position="1"/>
        <end position="21"/>
    </location>
</feature>
<dbReference type="Proteomes" id="UP000380386">
    <property type="component" value="Unassembled WGS sequence"/>
</dbReference>
<reference evidence="2 3" key="1">
    <citation type="journal article" date="2019" name="Syst. Appl. Microbiol.">
        <title>Polyphasic characterization of two novel Lactobacillus spp. isolated from blown salami packages: Description of Lactobacillus halodurans sp. nov. and Lactobacillus salsicarnum sp. nov.</title>
        <authorList>
            <person name="Schuster J.A."/>
            <person name="Klingl A."/>
            <person name="Vogel R.F."/>
            <person name="Ehrmann M.A."/>
        </authorList>
    </citation>
    <scope>NUCLEOTIDE SEQUENCE [LARGE SCALE GENOMIC DNA]</scope>
    <source>
        <strain evidence="2 3">TMW 1.2118</strain>
    </source>
</reference>
<gene>
    <name evidence="2" type="ORF">FHL02_04095</name>
</gene>
<organism evidence="2 3">
    <name type="scientific">Companilactobacillus mishanensis</name>
    <dbReference type="NCBI Taxonomy" id="2486008"/>
    <lineage>
        <taxon>Bacteria</taxon>
        <taxon>Bacillati</taxon>
        <taxon>Bacillota</taxon>
        <taxon>Bacilli</taxon>
        <taxon>Lactobacillales</taxon>
        <taxon>Lactobacillaceae</taxon>
        <taxon>Companilactobacillus</taxon>
    </lineage>
</organism>
<evidence type="ECO:0000313" key="3">
    <source>
        <dbReference type="Proteomes" id="UP000380386"/>
    </source>
</evidence>